<organism evidence="2 3">
    <name type="scientific">Eumeta variegata</name>
    <name type="common">Bagworm moth</name>
    <name type="synonym">Eumeta japonica</name>
    <dbReference type="NCBI Taxonomy" id="151549"/>
    <lineage>
        <taxon>Eukaryota</taxon>
        <taxon>Metazoa</taxon>
        <taxon>Ecdysozoa</taxon>
        <taxon>Arthropoda</taxon>
        <taxon>Hexapoda</taxon>
        <taxon>Insecta</taxon>
        <taxon>Pterygota</taxon>
        <taxon>Neoptera</taxon>
        <taxon>Endopterygota</taxon>
        <taxon>Lepidoptera</taxon>
        <taxon>Glossata</taxon>
        <taxon>Ditrysia</taxon>
        <taxon>Tineoidea</taxon>
        <taxon>Psychidae</taxon>
        <taxon>Oiketicinae</taxon>
        <taxon>Eumeta</taxon>
    </lineage>
</organism>
<dbReference type="AlphaFoldDB" id="A0A4C1SUK3"/>
<dbReference type="EMBL" id="BGZK01003924">
    <property type="protein sequence ID" value="GBP05626.1"/>
    <property type="molecule type" value="Genomic_DNA"/>
</dbReference>
<evidence type="ECO:0000313" key="3">
    <source>
        <dbReference type="Proteomes" id="UP000299102"/>
    </source>
</evidence>
<proteinExistence type="predicted"/>
<accession>A0A4C1SUK3</accession>
<dbReference type="Proteomes" id="UP000299102">
    <property type="component" value="Unassembled WGS sequence"/>
</dbReference>
<feature type="domain" description="DUF5641" evidence="1">
    <location>
        <begin position="79"/>
        <end position="135"/>
    </location>
</feature>
<gene>
    <name evidence="2" type="ORF">EVAR_71148_1</name>
</gene>
<evidence type="ECO:0000259" key="1">
    <source>
        <dbReference type="Pfam" id="PF18701"/>
    </source>
</evidence>
<sequence length="180" mass="20913">MIDIQIALELELQGHRKTLTLQLLYKQSVSQCQAFRCQICRIERPKSNQPHCQKSVSHRCANSTQTPAPYEPNLMCLQKQWRVAQNLKNGIWYRWIRKYFPELTRRTKWCLSTQSIHIGRLVFICDPDMPRSQMKKRQSGRDIHRTTWTGPLSQCQLKPLPGQFTGVGMSVMATVKQATA</sequence>
<reference evidence="2 3" key="1">
    <citation type="journal article" date="2019" name="Commun. Biol.">
        <title>The bagworm genome reveals a unique fibroin gene that provides high tensile strength.</title>
        <authorList>
            <person name="Kono N."/>
            <person name="Nakamura H."/>
            <person name="Ohtoshi R."/>
            <person name="Tomita M."/>
            <person name="Numata K."/>
            <person name="Arakawa K."/>
        </authorList>
    </citation>
    <scope>NUCLEOTIDE SEQUENCE [LARGE SCALE GENOMIC DNA]</scope>
</reference>
<name>A0A4C1SUK3_EUMVA</name>
<keyword evidence="3" id="KW-1185">Reference proteome</keyword>
<dbReference type="InterPro" id="IPR040676">
    <property type="entry name" value="DUF5641"/>
</dbReference>
<dbReference type="Pfam" id="PF18701">
    <property type="entry name" value="DUF5641"/>
    <property type="match status" value="1"/>
</dbReference>
<comment type="caution">
    <text evidence="2">The sequence shown here is derived from an EMBL/GenBank/DDBJ whole genome shotgun (WGS) entry which is preliminary data.</text>
</comment>
<protein>
    <recommendedName>
        <fullName evidence="1">DUF5641 domain-containing protein</fullName>
    </recommendedName>
</protein>
<evidence type="ECO:0000313" key="2">
    <source>
        <dbReference type="EMBL" id="GBP05626.1"/>
    </source>
</evidence>
<dbReference type="OrthoDB" id="8958038at2759"/>